<proteinExistence type="predicted"/>
<dbReference type="RefSeq" id="XP_024689540.1">
    <property type="nucleotide sequence ID" value="XM_024836180.1"/>
</dbReference>
<dbReference type="GeneID" id="36543704"/>
<protein>
    <submittedName>
        <fullName evidence="1">Uncharacterized protein</fullName>
    </submittedName>
</protein>
<organism evidence="1 2">
    <name type="scientific">Aspergillus campestris (strain IBT 28561)</name>
    <dbReference type="NCBI Taxonomy" id="1392248"/>
    <lineage>
        <taxon>Eukaryota</taxon>
        <taxon>Fungi</taxon>
        <taxon>Dikarya</taxon>
        <taxon>Ascomycota</taxon>
        <taxon>Pezizomycotina</taxon>
        <taxon>Eurotiomycetes</taxon>
        <taxon>Eurotiomycetidae</taxon>
        <taxon>Eurotiales</taxon>
        <taxon>Aspergillaceae</taxon>
        <taxon>Aspergillus</taxon>
        <taxon>Aspergillus subgen. Circumdati</taxon>
    </lineage>
</organism>
<dbReference type="EMBL" id="MSFM01000013">
    <property type="protein sequence ID" value="PKY00946.1"/>
    <property type="molecule type" value="Genomic_DNA"/>
</dbReference>
<name>A0A2I1CTI7_ASPC2</name>
<comment type="caution">
    <text evidence="1">The sequence shown here is derived from an EMBL/GenBank/DDBJ whole genome shotgun (WGS) entry which is preliminary data.</text>
</comment>
<accession>A0A2I1CTI7</accession>
<evidence type="ECO:0000313" key="2">
    <source>
        <dbReference type="Proteomes" id="UP000234254"/>
    </source>
</evidence>
<dbReference type="Proteomes" id="UP000234254">
    <property type="component" value="Unassembled WGS sequence"/>
</dbReference>
<dbReference type="OrthoDB" id="3508621at2759"/>
<keyword evidence="2" id="KW-1185">Reference proteome</keyword>
<dbReference type="VEuPathDB" id="FungiDB:P168DRAFT_285086"/>
<gene>
    <name evidence="1" type="ORF">P168DRAFT_285086</name>
</gene>
<evidence type="ECO:0000313" key="1">
    <source>
        <dbReference type="EMBL" id="PKY00946.1"/>
    </source>
</evidence>
<dbReference type="AlphaFoldDB" id="A0A2I1CTI7"/>
<sequence length="316" mass="36467">MPPKKKTLKLDEAVPQTWEQWDLEAQKLRIATHSILQRARLLSGSKIDRNQYLLLKVLWDVELPCAWAVNELNLGQFYHQAANWLAAFVPFQTYVDHLEDLTLPSPEMGIFEIPYYQQREVRRFFSDAPKRVGLKRINEEVVNASLVSFLMAICMKHPKVQATWTPRRASLLAEFRKATMECKLDGFLYSNLTSQTQVILEAKAKRRDNHAPDVFWQEAAVLVAALRTPPPKGLKKSRAFLISQDGDLLYFAATVPNDQYHEFLLDKKEPSNEENFLRIKQWGPWMISRRKDVEDFARLILAVVLQASAEEVSAQS</sequence>
<reference evidence="1" key="1">
    <citation type="submission" date="2016-12" db="EMBL/GenBank/DDBJ databases">
        <title>The genomes of Aspergillus section Nigri reveals drivers in fungal speciation.</title>
        <authorList>
            <consortium name="DOE Joint Genome Institute"/>
            <person name="Vesth T.C."/>
            <person name="Nybo J."/>
            <person name="Theobald S."/>
            <person name="Brandl J."/>
            <person name="Frisvad J.C."/>
            <person name="Nielsen K.F."/>
            <person name="Lyhne E.K."/>
            <person name="Kogle M.E."/>
            <person name="Kuo A."/>
            <person name="Riley R."/>
            <person name="Clum A."/>
            <person name="Nolan M."/>
            <person name="Lipzen A."/>
            <person name="Salamov A."/>
            <person name="Henrissat B."/>
            <person name="Wiebenga A."/>
            <person name="De vries R.P."/>
            <person name="Grigoriev I.V."/>
            <person name="Mortensen U.H."/>
            <person name="Andersen M.R."/>
            <person name="Baker S.E."/>
        </authorList>
    </citation>
    <scope>NUCLEOTIDE SEQUENCE</scope>
    <source>
        <strain evidence="1">IBT 28561</strain>
    </source>
</reference>